<evidence type="ECO:0000313" key="3">
    <source>
        <dbReference type="Proteomes" id="UP000091979"/>
    </source>
</evidence>
<proteinExistence type="predicted"/>
<comment type="caution">
    <text evidence="2">The sequence shown here is derived from an EMBL/GenBank/DDBJ whole genome shotgun (WGS) entry which is preliminary data.</text>
</comment>
<gene>
    <name evidence="2" type="ORF">SP90_15095</name>
</gene>
<dbReference type="OrthoDB" id="9823874at2"/>
<organism evidence="2 3">
    <name type="scientific">Halodesulfovibrio spirochaetisodalis</name>
    <dbReference type="NCBI Taxonomy" id="1560234"/>
    <lineage>
        <taxon>Bacteria</taxon>
        <taxon>Pseudomonadati</taxon>
        <taxon>Thermodesulfobacteriota</taxon>
        <taxon>Desulfovibrionia</taxon>
        <taxon>Desulfovibrionales</taxon>
        <taxon>Desulfovibrionaceae</taxon>
        <taxon>Halodesulfovibrio</taxon>
    </lineage>
</organism>
<keyword evidence="3" id="KW-1185">Reference proteome</keyword>
<dbReference type="RefSeq" id="WP_066858185.1">
    <property type="nucleotide sequence ID" value="NZ_JXMS01000034.1"/>
</dbReference>
<dbReference type="Proteomes" id="UP000091979">
    <property type="component" value="Unassembled WGS sequence"/>
</dbReference>
<feature type="coiled-coil region" evidence="1">
    <location>
        <begin position="241"/>
        <end position="275"/>
    </location>
</feature>
<protein>
    <submittedName>
        <fullName evidence="2">Uncharacterized protein</fullName>
    </submittedName>
</protein>
<keyword evidence="1" id="KW-0175">Coiled coil</keyword>
<reference evidence="2 3" key="1">
    <citation type="submission" date="2015-01" db="EMBL/GenBank/DDBJ databases">
        <title>Desulfovibrio sp. JC271 draft genome sequence.</title>
        <authorList>
            <person name="Shivani Y."/>
            <person name="Subhash Y."/>
            <person name="Sasikala C."/>
            <person name="Ramana C.V."/>
        </authorList>
    </citation>
    <scope>NUCLEOTIDE SEQUENCE [LARGE SCALE GENOMIC DNA]</scope>
    <source>
        <strain evidence="2 3">JC271</strain>
    </source>
</reference>
<dbReference type="STRING" id="1560234.SP90_15095"/>
<dbReference type="AlphaFoldDB" id="A0A1B7X9A3"/>
<name>A0A1B7X9A3_9BACT</name>
<dbReference type="PATRIC" id="fig|1560234.3.peg.2302"/>
<sequence length="282" mass="30292">MSVIDSVNSYVKQNYADQSAQFNKEVTEFFGSYSAKTGNSAEALQNKALEMCRTEKVSFMEALERLSGTSLPPVMKAHVSGYTNNNSLKMSPPVADANLPPVWNGNLGAELAVLITKLAEEQRIVAKESKMAMSNMIADNKLEQADKAQAAALAKAICGIASGVLQIGGGLATMGMAAQMKSTGLDSNGNMSAHNMKLNAKIQTTSQLTSGTSSIINSTGEFVSSHFEHGRASLDAEATRMQGQKEAVDSLMQSMNELRQKAMETQRTLMQANLETQRRILA</sequence>
<dbReference type="EMBL" id="JXMS01000034">
    <property type="protein sequence ID" value="OBQ45941.1"/>
    <property type="molecule type" value="Genomic_DNA"/>
</dbReference>
<evidence type="ECO:0000256" key="1">
    <source>
        <dbReference type="SAM" id="Coils"/>
    </source>
</evidence>
<evidence type="ECO:0000313" key="2">
    <source>
        <dbReference type="EMBL" id="OBQ45941.1"/>
    </source>
</evidence>
<accession>A0A1B7X9A3</accession>